<protein>
    <submittedName>
        <fullName evidence="2">Uncharacterized protein</fullName>
    </submittedName>
</protein>
<reference evidence="2 3" key="1">
    <citation type="journal article" date="2018" name="Elife">
        <title>Discovery and characterization of a prevalent human gut bacterial enzyme sufficient for the inactivation of a family of plant toxins.</title>
        <authorList>
            <person name="Koppel N."/>
            <person name="Bisanz J.E."/>
            <person name="Pandelia M.E."/>
            <person name="Turnbaugh P.J."/>
            <person name="Balskus E.P."/>
        </authorList>
    </citation>
    <scope>NUCLEOTIDE SEQUENCE [LARGE SCALE GENOMIC DNA]</scope>
    <source>
        <strain evidence="2 3">DSM 16107</strain>
    </source>
</reference>
<keyword evidence="3" id="KW-1185">Reference proteome</keyword>
<comment type="caution">
    <text evidence="2">The sequence shown here is derived from an EMBL/GenBank/DDBJ whole genome shotgun (WGS) entry which is preliminary data.</text>
</comment>
<dbReference type="EMBL" id="PPTT01000006">
    <property type="protein sequence ID" value="RDB70100.1"/>
    <property type="molecule type" value="Genomic_DNA"/>
</dbReference>
<name>A0ABX9HKU9_9ACTN</name>
<evidence type="ECO:0000256" key="1">
    <source>
        <dbReference type="SAM" id="MobiDB-lite"/>
    </source>
</evidence>
<organism evidence="2 3">
    <name type="scientific">Eggerthella sinensis</name>
    <dbReference type="NCBI Taxonomy" id="242230"/>
    <lineage>
        <taxon>Bacteria</taxon>
        <taxon>Bacillati</taxon>
        <taxon>Actinomycetota</taxon>
        <taxon>Coriobacteriia</taxon>
        <taxon>Eggerthellales</taxon>
        <taxon>Eggerthellaceae</taxon>
        <taxon>Eggerthella</taxon>
    </lineage>
</organism>
<dbReference type="Proteomes" id="UP000253817">
    <property type="component" value="Unassembled WGS sequence"/>
</dbReference>
<evidence type="ECO:0000313" key="2">
    <source>
        <dbReference type="EMBL" id="RDB70100.1"/>
    </source>
</evidence>
<sequence length="62" mass="7476">MRPRPRGPLWRPRPPLRRPRRPPLRPRPRPPPLRPRCAMRTHAALRTQEEGPRLLRGPRRTQ</sequence>
<gene>
    <name evidence="2" type="ORF">C1876_04700</name>
</gene>
<accession>A0ABX9HKU9</accession>
<evidence type="ECO:0000313" key="3">
    <source>
        <dbReference type="Proteomes" id="UP000253817"/>
    </source>
</evidence>
<feature type="region of interest" description="Disordered" evidence="1">
    <location>
        <begin position="1"/>
        <end position="62"/>
    </location>
</feature>
<proteinExistence type="predicted"/>
<feature type="compositionally biased region" description="Basic residues" evidence="1">
    <location>
        <begin position="14"/>
        <end position="28"/>
    </location>
</feature>